<gene>
    <name evidence="1" type="ORF">L6452_34180</name>
</gene>
<proteinExistence type="predicted"/>
<protein>
    <submittedName>
        <fullName evidence="1">Uncharacterized protein</fullName>
    </submittedName>
</protein>
<evidence type="ECO:0000313" key="1">
    <source>
        <dbReference type="EMBL" id="KAI3684951.1"/>
    </source>
</evidence>
<dbReference type="Proteomes" id="UP001055879">
    <property type="component" value="Linkage Group LG12"/>
</dbReference>
<comment type="caution">
    <text evidence="1">The sequence shown here is derived from an EMBL/GenBank/DDBJ whole genome shotgun (WGS) entry which is preliminary data.</text>
</comment>
<evidence type="ECO:0000313" key="2">
    <source>
        <dbReference type="Proteomes" id="UP001055879"/>
    </source>
</evidence>
<name>A0ACB8YHM2_ARCLA</name>
<dbReference type="EMBL" id="CM042058">
    <property type="protein sequence ID" value="KAI3684951.1"/>
    <property type="molecule type" value="Genomic_DNA"/>
</dbReference>
<reference evidence="1 2" key="2">
    <citation type="journal article" date="2022" name="Mol. Ecol. Resour.">
        <title>The genomes of chicory, endive, great burdock and yacon provide insights into Asteraceae paleo-polyploidization history and plant inulin production.</title>
        <authorList>
            <person name="Fan W."/>
            <person name="Wang S."/>
            <person name="Wang H."/>
            <person name="Wang A."/>
            <person name="Jiang F."/>
            <person name="Liu H."/>
            <person name="Zhao H."/>
            <person name="Xu D."/>
            <person name="Zhang Y."/>
        </authorList>
    </citation>
    <scope>NUCLEOTIDE SEQUENCE [LARGE SCALE GENOMIC DNA]</scope>
    <source>
        <strain evidence="2">cv. Niubang</strain>
    </source>
</reference>
<organism evidence="1 2">
    <name type="scientific">Arctium lappa</name>
    <name type="common">Greater burdock</name>
    <name type="synonym">Lappa major</name>
    <dbReference type="NCBI Taxonomy" id="4217"/>
    <lineage>
        <taxon>Eukaryota</taxon>
        <taxon>Viridiplantae</taxon>
        <taxon>Streptophyta</taxon>
        <taxon>Embryophyta</taxon>
        <taxon>Tracheophyta</taxon>
        <taxon>Spermatophyta</taxon>
        <taxon>Magnoliopsida</taxon>
        <taxon>eudicotyledons</taxon>
        <taxon>Gunneridae</taxon>
        <taxon>Pentapetalae</taxon>
        <taxon>asterids</taxon>
        <taxon>campanulids</taxon>
        <taxon>Asterales</taxon>
        <taxon>Asteraceae</taxon>
        <taxon>Carduoideae</taxon>
        <taxon>Cardueae</taxon>
        <taxon>Arctiinae</taxon>
        <taxon>Arctium</taxon>
    </lineage>
</organism>
<reference evidence="2" key="1">
    <citation type="journal article" date="2022" name="Mol. Ecol. Resour.">
        <title>The genomes of chicory, endive, great burdock and yacon provide insights into Asteraceae palaeo-polyploidization history and plant inulin production.</title>
        <authorList>
            <person name="Fan W."/>
            <person name="Wang S."/>
            <person name="Wang H."/>
            <person name="Wang A."/>
            <person name="Jiang F."/>
            <person name="Liu H."/>
            <person name="Zhao H."/>
            <person name="Xu D."/>
            <person name="Zhang Y."/>
        </authorList>
    </citation>
    <scope>NUCLEOTIDE SEQUENCE [LARGE SCALE GENOMIC DNA]</scope>
    <source>
        <strain evidence="2">cv. Niubang</strain>
    </source>
</reference>
<sequence>MIEQEWDTERWKAKSRTGKANRLTEFDGVSSRHVGGSISTGQHRYKMRRFRELKDDVEASQTPDSPPIDEAALWEQSAGGRKKGRIFGWSTQDPRYAMTGECSSSSGGRSSGTASADELAALREQMAKMEEDVRLREERYLAQLEIERKRNEEL</sequence>
<accession>A0ACB8YHM2</accession>
<keyword evidence="2" id="KW-1185">Reference proteome</keyword>